<dbReference type="Gene3D" id="2.60.40.1120">
    <property type="entry name" value="Carboxypeptidase-like, regulatory domain"/>
    <property type="match status" value="1"/>
</dbReference>
<keyword evidence="6" id="KW-0408">Iron</keyword>
<evidence type="ECO:0000256" key="2">
    <source>
        <dbReference type="ARBA" id="ARBA00022448"/>
    </source>
</evidence>
<dbReference type="Gene3D" id="2.40.170.20">
    <property type="entry name" value="TonB-dependent receptor, beta-barrel domain"/>
    <property type="match status" value="1"/>
</dbReference>
<dbReference type="Pfam" id="PF00593">
    <property type="entry name" value="TonB_dep_Rec_b-barrel"/>
    <property type="match status" value="1"/>
</dbReference>
<keyword evidence="8 10" id="KW-0472">Membrane</keyword>
<accession>A0ABW4I653</accession>
<evidence type="ECO:0000256" key="5">
    <source>
        <dbReference type="ARBA" id="ARBA00022692"/>
    </source>
</evidence>
<keyword evidence="16" id="KW-1185">Reference proteome</keyword>
<keyword evidence="7 11" id="KW-0798">TonB box</keyword>
<dbReference type="NCBIfam" id="TIGR04057">
    <property type="entry name" value="SusC_RagA_signa"/>
    <property type="match status" value="1"/>
</dbReference>
<evidence type="ECO:0000256" key="9">
    <source>
        <dbReference type="ARBA" id="ARBA00023237"/>
    </source>
</evidence>
<comment type="caution">
    <text evidence="15">The sequence shown here is derived from an EMBL/GenBank/DDBJ whole genome shotgun (WGS) entry which is preliminary data.</text>
</comment>
<evidence type="ECO:0000256" key="1">
    <source>
        <dbReference type="ARBA" id="ARBA00004571"/>
    </source>
</evidence>
<dbReference type="InterPro" id="IPR011662">
    <property type="entry name" value="Secretin/TonB_short_N"/>
</dbReference>
<dbReference type="InterPro" id="IPR023996">
    <property type="entry name" value="TonB-dep_OMP_SusC/RagA"/>
</dbReference>
<evidence type="ECO:0000259" key="13">
    <source>
        <dbReference type="Pfam" id="PF07660"/>
    </source>
</evidence>
<dbReference type="NCBIfam" id="TIGR04056">
    <property type="entry name" value="OMP_RagA_SusC"/>
    <property type="match status" value="1"/>
</dbReference>
<keyword evidence="5 10" id="KW-0812">Transmembrane</keyword>
<keyword evidence="4" id="KW-0410">Iron transport</keyword>
<evidence type="ECO:0000313" key="16">
    <source>
        <dbReference type="Proteomes" id="UP001597118"/>
    </source>
</evidence>
<dbReference type="RefSeq" id="WP_379660632.1">
    <property type="nucleotide sequence ID" value="NZ_JBHUDG010000001.1"/>
</dbReference>
<evidence type="ECO:0000313" key="15">
    <source>
        <dbReference type="EMBL" id="MFD1628243.1"/>
    </source>
</evidence>
<keyword evidence="3 10" id="KW-1134">Transmembrane beta strand</keyword>
<dbReference type="Pfam" id="PF07660">
    <property type="entry name" value="STN"/>
    <property type="match status" value="1"/>
</dbReference>
<comment type="subcellular location">
    <subcellularLocation>
        <location evidence="1 10">Cell outer membrane</location>
        <topology evidence="1 10">Multi-pass membrane protein</topology>
    </subcellularLocation>
</comment>
<evidence type="ECO:0000256" key="8">
    <source>
        <dbReference type="ARBA" id="ARBA00023136"/>
    </source>
</evidence>
<evidence type="ECO:0000256" key="7">
    <source>
        <dbReference type="ARBA" id="ARBA00023077"/>
    </source>
</evidence>
<dbReference type="Proteomes" id="UP001597118">
    <property type="component" value="Unassembled WGS sequence"/>
</dbReference>
<dbReference type="SUPFAM" id="SSF56935">
    <property type="entry name" value="Porins"/>
    <property type="match status" value="1"/>
</dbReference>
<gene>
    <name evidence="15" type="ORF">ACFSAH_00060</name>
</gene>
<evidence type="ECO:0000259" key="14">
    <source>
        <dbReference type="Pfam" id="PF07715"/>
    </source>
</evidence>
<dbReference type="InterPro" id="IPR000531">
    <property type="entry name" value="Beta-barrel_TonB"/>
</dbReference>
<dbReference type="SUPFAM" id="SSF49464">
    <property type="entry name" value="Carboxypeptidase regulatory domain-like"/>
    <property type="match status" value="1"/>
</dbReference>
<dbReference type="InterPro" id="IPR012910">
    <property type="entry name" value="Plug_dom"/>
</dbReference>
<evidence type="ECO:0000259" key="12">
    <source>
        <dbReference type="Pfam" id="PF00593"/>
    </source>
</evidence>
<dbReference type="InterPro" id="IPR008969">
    <property type="entry name" value="CarboxyPept-like_regulatory"/>
</dbReference>
<dbReference type="InterPro" id="IPR039426">
    <property type="entry name" value="TonB-dep_rcpt-like"/>
</dbReference>
<keyword evidence="2 10" id="KW-0813">Transport</keyword>
<dbReference type="Gene3D" id="3.55.50.30">
    <property type="match status" value="1"/>
</dbReference>
<dbReference type="InterPro" id="IPR036942">
    <property type="entry name" value="Beta-barrel_TonB_sf"/>
</dbReference>
<dbReference type="EMBL" id="JBHUDG010000001">
    <property type="protein sequence ID" value="MFD1628243.1"/>
    <property type="molecule type" value="Genomic_DNA"/>
</dbReference>
<evidence type="ECO:0000256" key="4">
    <source>
        <dbReference type="ARBA" id="ARBA00022496"/>
    </source>
</evidence>
<comment type="similarity">
    <text evidence="10 11">Belongs to the TonB-dependent receptor family.</text>
</comment>
<dbReference type="Pfam" id="PF07715">
    <property type="entry name" value="Plug"/>
    <property type="match status" value="1"/>
</dbReference>
<evidence type="ECO:0000256" key="3">
    <source>
        <dbReference type="ARBA" id="ARBA00022452"/>
    </source>
</evidence>
<feature type="domain" description="TonB-dependent receptor plug" evidence="14">
    <location>
        <begin position="232"/>
        <end position="338"/>
    </location>
</feature>
<dbReference type="Pfam" id="PF13715">
    <property type="entry name" value="CarbopepD_reg_2"/>
    <property type="match status" value="1"/>
</dbReference>
<proteinExistence type="inferred from homology"/>
<evidence type="ECO:0000256" key="11">
    <source>
        <dbReference type="RuleBase" id="RU003357"/>
    </source>
</evidence>
<dbReference type="Gene3D" id="2.170.130.10">
    <property type="entry name" value="TonB-dependent receptor, plug domain"/>
    <property type="match status" value="1"/>
</dbReference>
<organism evidence="15 16">
    <name type="scientific">Pseudopedobacter beijingensis</name>
    <dbReference type="NCBI Taxonomy" id="1207056"/>
    <lineage>
        <taxon>Bacteria</taxon>
        <taxon>Pseudomonadati</taxon>
        <taxon>Bacteroidota</taxon>
        <taxon>Sphingobacteriia</taxon>
        <taxon>Sphingobacteriales</taxon>
        <taxon>Sphingobacteriaceae</taxon>
        <taxon>Pseudopedobacter</taxon>
    </lineage>
</organism>
<keyword evidence="9 10" id="KW-0998">Cell outer membrane</keyword>
<evidence type="ECO:0000256" key="6">
    <source>
        <dbReference type="ARBA" id="ARBA00023004"/>
    </source>
</evidence>
<feature type="domain" description="Secretin/TonB short N-terminal" evidence="13">
    <location>
        <begin position="69"/>
        <end position="118"/>
    </location>
</feature>
<reference evidence="16" key="1">
    <citation type="journal article" date="2019" name="Int. J. Syst. Evol. Microbiol.">
        <title>The Global Catalogue of Microorganisms (GCM) 10K type strain sequencing project: providing services to taxonomists for standard genome sequencing and annotation.</title>
        <authorList>
            <consortium name="The Broad Institute Genomics Platform"/>
            <consortium name="The Broad Institute Genome Sequencing Center for Infectious Disease"/>
            <person name="Wu L."/>
            <person name="Ma J."/>
        </authorList>
    </citation>
    <scope>NUCLEOTIDE SEQUENCE [LARGE SCALE GENOMIC DNA]</scope>
    <source>
        <strain evidence="16">CCUG 53762</strain>
    </source>
</reference>
<feature type="domain" description="TonB-dependent receptor-like beta-barrel" evidence="12">
    <location>
        <begin position="533"/>
        <end position="951"/>
    </location>
</feature>
<dbReference type="InterPro" id="IPR037066">
    <property type="entry name" value="Plug_dom_sf"/>
</dbReference>
<name>A0ABW4I653_9SPHI</name>
<evidence type="ECO:0000256" key="10">
    <source>
        <dbReference type="PROSITE-ProRule" id="PRU01360"/>
    </source>
</evidence>
<keyword evidence="15" id="KW-0675">Receptor</keyword>
<dbReference type="InterPro" id="IPR023997">
    <property type="entry name" value="TonB-dep_OMP_SusC/RagA_CS"/>
</dbReference>
<dbReference type="PROSITE" id="PS52016">
    <property type="entry name" value="TONB_DEPENDENT_REC_3"/>
    <property type="match status" value="1"/>
</dbReference>
<keyword evidence="4" id="KW-0406">Ion transport</keyword>
<sequence>MTEIFKNLIPFHQECIKKVTLVMKITALFLFISCLHLSAKSLSQTVNLQAKNKSLTEVLSVIKKQTGFLVIYNNRYVKDVGNVSVTAKNMPLESFLNEVLKNTGLTYVINQKSILIKKVAENKKAQNTDKSIEIFNQQKTITGKVTDEKGEPLPGVSVKVKNTQTNTVSDVNGNYKINVLNRNSVLVFNYLGFAMQEKAIGDNNVLNISLVQEASKLNEVVVIGYGEVKRGDLTGSVSEVKVEDIRKAPVATYEQALAGRIAGVQVSSGEDQPGNTMDVVIRGGNSLTQSNAPLYVIDGFPMEDANAAAINPSDIKSITVLKDASSTAIYGARGANGVIVIETNSGSDSRTRITYNNFVGFQEVTKRMQLMNAYEFVKYQNEFDPQYANRAFFANGKTLDDYRNEPVIDWQGLLFRRGHVQNHNISVSGGNRITDFTVSGSTLRNDGSVINTGFKRNTGRAYLKHNISPKLNFNITVSYTEDESFGDQASTASTSTQSYASYLMYRVWGFRPVATKGMEHLVDGLMDEDANDTRVNPYIDYSNTLRVNKNQTVFANTNISYKITKELELRIRGGVNNRTLEESSFYNSATARGSTLVPGNTKGVNGGVIYRKWRSWLNENTLTYSKKIANNNLTALVGFTMQENSQSRYGMTAEQVPNESLGLSGLDQGIPGAVSAYTGKNVLMSYLGRLNYNIKSKYLFTATYRTDGSSKFREGNKWAGFPSAAFAWKLRNERFMRNLYFINDAKLRTSYGVTGNNRIGDYQRFSEMNMPFSAYYSFNNSTPSPGTRIYSYGNEDLKWESTKQLDVGLDLALFKNKVSFTADFYRKVTEDLLLMANVPNSSGFTSIYKNVGDLSNTGIEFSLGLNLLKKKDFSWDTDFNISFNKNKILSLAEDQSRILTPINWGNYSSVNLYLAQVGEPSAQFYGLIWDGVYGYDDFNIVGGDYVLKDEVSTNGMARSVIQPGDIKYVDVNGDGIINNYDNVVIGRTLPVHFGGLNNNFSYKNLSLNVFFQWSYGNDIMNANRMYFEGNVDARSALNQYASYADRWSPDNTGSNLFRTKGQGPAGFYSSRTVEDGSYLRLKTVNLSYSLPQKLTKKISSDNITVFVSAQNLYTWTNYSGMDPEVSVRNSALTPGFDYSAYPRGRTYTMGLKATF</sequence>
<protein>
    <submittedName>
        <fullName evidence="15">TonB-dependent receptor</fullName>
    </submittedName>
</protein>